<feature type="region of interest" description="Disordered" evidence="1">
    <location>
        <begin position="17"/>
        <end position="36"/>
    </location>
</feature>
<sequence>MQHAINQCYECMRAIKESDSETRPVSPSQLGIRRSNPTVTTSMIALDYSGTTTQSASRNVALNQDSTQVLPSYAGITNKSKTQKNEECSPTSSKELKTESAQRNKQFTNTQKLHASTPALIQGLKWVANERAKLGESSATKIVKNRGWKRRESAVESYGVQ</sequence>
<evidence type="ECO:0000256" key="1">
    <source>
        <dbReference type="SAM" id="MobiDB-lite"/>
    </source>
</evidence>
<feature type="compositionally biased region" description="Polar residues" evidence="1">
    <location>
        <begin position="103"/>
        <end position="114"/>
    </location>
</feature>
<keyword evidence="2" id="KW-0418">Kinase</keyword>
<keyword evidence="2" id="KW-0808">Transferase</keyword>
<feature type="region of interest" description="Disordered" evidence="1">
    <location>
        <begin position="74"/>
        <end position="114"/>
    </location>
</feature>
<dbReference type="GO" id="GO:0016301">
    <property type="term" value="F:kinase activity"/>
    <property type="evidence" value="ECO:0007669"/>
    <property type="project" value="UniProtKB-KW"/>
</dbReference>
<accession>A0A2Z7B9J9</accession>
<proteinExistence type="predicted"/>
<name>A0A2Z7B9J9_9LAMI</name>
<gene>
    <name evidence="2" type="ORF">F511_38862</name>
</gene>
<evidence type="ECO:0000313" key="3">
    <source>
        <dbReference type="Proteomes" id="UP000250235"/>
    </source>
</evidence>
<dbReference type="Proteomes" id="UP000250235">
    <property type="component" value="Unassembled WGS sequence"/>
</dbReference>
<organism evidence="2 3">
    <name type="scientific">Dorcoceras hygrometricum</name>
    <dbReference type="NCBI Taxonomy" id="472368"/>
    <lineage>
        <taxon>Eukaryota</taxon>
        <taxon>Viridiplantae</taxon>
        <taxon>Streptophyta</taxon>
        <taxon>Embryophyta</taxon>
        <taxon>Tracheophyta</taxon>
        <taxon>Spermatophyta</taxon>
        <taxon>Magnoliopsida</taxon>
        <taxon>eudicotyledons</taxon>
        <taxon>Gunneridae</taxon>
        <taxon>Pentapetalae</taxon>
        <taxon>asterids</taxon>
        <taxon>lamiids</taxon>
        <taxon>Lamiales</taxon>
        <taxon>Gesneriaceae</taxon>
        <taxon>Didymocarpoideae</taxon>
        <taxon>Trichosporeae</taxon>
        <taxon>Loxocarpinae</taxon>
        <taxon>Dorcoceras</taxon>
    </lineage>
</organism>
<reference evidence="2 3" key="1">
    <citation type="journal article" date="2015" name="Proc. Natl. Acad. Sci. U.S.A.">
        <title>The resurrection genome of Boea hygrometrica: A blueprint for survival of dehydration.</title>
        <authorList>
            <person name="Xiao L."/>
            <person name="Yang G."/>
            <person name="Zhang L."/>
            <person name="Yang X."/>
            <person name="Zhao S."/>
            <person name="Ji Z."/>
            <person name="Zhou Q."/>
            <person name="Hu M."/>
            <person name="Wang Y."/>
            <person name="Chen M."/>
            <person name="Xu Y."/>
            <person name="Jin H."/>
            <person name="Xiao X."/>
            <person name="Hu G."/>
            <person name="Bao F."/>
            <person name="Hu Y."/>
            <person name="Wan P."/>
            <person name="Li L."/>
            <person name="Deng X."/>
            <person name="Kuang T."/>
            <person name="Xiang C."/>
            <person name="Zhu J.K."/>
            <person name="Oliver M.J."/>
            <person name="He Y."/>
        </authorList>
    </citation>
    <scope>NUCLEOTIDE SEQUENCE [LARGE SCALE GENOMIC DNA]</scope>
    <source>
        <strain evidence="3">cv. XS01</strain>
    </source>
</reference>
<dbReference type="AlphaFoldDB" id="A0A2Z7B9J9"/>
<protein>
    <submittedName>
        <fullName evidence="2">Putative phosphomevalonate kinase</fullName>
    </submittedName>
</protein>
<evidence type="ECO:0000313" key="2">
    <source>
        <dbReference type="EMBL" id="KZV28586.1"/>
    </source>
</evidence>
<feature type="compositionally biased region" description="Polar residues" evidence="1">
    <location>
        <begin position="23"/>
        <end position="36"/>
    </location>
</feature>
<keyword evidence="3" id="KW-1185">Reference proteome</keyword>
<dbReference type="EMBL" id="KV010069">
    <property type="protein sequence ID" value="KZV28586.1"/>
    <property type="molecule type" value="Genomic_DNA"/>
</dbReference>